<evidence type="ECO:0000313" key="1">
    <source>
        <dbReference type="EMBL" id="KFJ02051.1"/>
    </source>
</evidence>
<organism evidence="1 2">
    <name type="scientific">Bifidobacterium thermacidophilum subsp. thermacidophilum</name>
    <dbReference type="NCBI Taxonomy" id="79262"/>
    <lineage>
        <taxon>Bacteria</taxon>
        <taxon>Bacillati</taxon>
        <taxon>Actinomycetota</taxon>
        <taxon>Actinomycetes</taxon>
        <taxon>Bifidobacteriales</taxon>
        <taxon>Bifidobacteriaceae</taxon>
        <taxon>Bifidobacterium</taxon>
    </lineage>
</organism>
<accession>A0A087E2Q0</accession>
<dbReference type="EMBL" id="JGZT01000007">
    <property type="protein sequence ID" value="KFJ02051.1"/>
    <property type="molecule type" value="Genomic_DNA"/>
</dbReference>
<protein>
    <submittedName>
        <fullName evidence="1">Uncharacterized protein</fullName>
    </submittedName>
</protein>
<dbReference type="OrthoDB" id="3239665at2"/>
<dbReference type="Proteomes" id="UP000029003">
    <property type="component" value="Unassembled WGS sequence"/>
</dbReference>
<dbReference type="AlphaFoldDB" id="A0A087E2Q0"/>
<reference evidence="1 2" key="1">
    <citation type="submission" date="2014-03" db="EMBL/GenBank/DDBJ databases">
        <title>Genomics of Bifidobacteria.</title>
        <authorList>
            <person name="Ventura M."/>
            <person name="Milani C."/>
            <person name="Lugli G.A."/>
        </authorList>
    </citation>
    <scope>NUCLEOTIDE SEQUENCE [LARGE SCALE GENOMIC DNA]</scope>
    <source>
        <strain evidence="1 2">LMG 21395</strain>
    </source>
</reference>
<comment type="caution">
    <text evidence="1">The sequence shown here is derived from an EMBL/GenBank/DDBJ whole genome shotgun (WGS) entry which is preliminary data.</text>
</comment>
<proteinExistence type="predicted"/>
<dbReference type="RefSeq" id="WP_029576108.1">
    <property type="nucleotide sequence ID" value="NZ_JGZT01000007.1"/>
</dbReference>
<evidence type="ECO:0000313" key="2">
    <source>
        <dbReference type="Proteomes" id="UP000029003"/>
    </source>
</evidence>
<gene>
    <name evidence="1" type="ORF">THER5_0226</name>
</gene>
<name>A0A087E2Q0_9BIFI</name>
<sequence>MQSKWLVARINIPPVGFKARTQADGLRRMGVETSESAMPGNAAYNLRENDGDTPVEVVFLTENSKNLDLVSISPNGQSFILEHWDGGRNANNIGDRRHTFVRPGQGAPYEYLGDYSIAALFQRNVETGEKNVVETIALWERKA</sequence>